<dbReference type="GeneID" id="36832954"/>
<evidence type="ECO:0000313" key="2">
    <source>
        <dbReference type="EMBL" id="AWR95266.1"/>
    </source>
</evidence>
<dbReference type="Gene3D" id="3.40.220.10">
    <property type="entry name" value="Leucine Aminopeptidase, subunit E, domain 1"/>
    <property type="match status" value="1"/>
</dbReference>
<dbReference type="Pfam" id="PF01661">
    <property type="entry name" value="Macro"/>
    <property type="match status" value="1"/>
</dbReference>
<proteinExistence type="predicted"/>
<dbReference type="CDD" id="cd02907">
    <property type="entry name" value="Macro_Af1521_BAL-like"/>
    <property type="match status" value="1"/>
</dbReference>
<dbReference type="Proteomes" id="UP000248044">
    <property type="component" value="Chromosome"/>
</dbReference>
<dbReference type="OrthoDB" id="15450at2157"/>
<evidence type="ECO:0000259" key="1">
    <source>
        <dbReference type="PROSITE" id="PS51154"/>
    </source>
</evidence>
<dbReference type="SMART" id="SM00506">
    <property type="entry name" value="A1pp"/>
    <property type="match status" value="1"/>
</dbReference>
<dbReference type="InterPro" id="IPR002589">
    <property type="entry name" value="Macro_dom"/>
</dbReference>
<sequence length="168" mass="18617">MKLSIRKCDITQIEADAIVNAANSYLEHGGGVAWAIVKKGGYIIQEESREYVRKNGPIPTGEVAVTSAGNLRAKYVIHAVGPRYGVEGDDKLESAIRKSLDKAKELGVKRIAFPAISTGIYGYPYERCAEIMAKVILEKNPEMEIIICLYSDDAFEVFKGVFSKYFLF</sequence>
<protein>
    <submittedName>
        <fullName evidence="2">ADP-ribose-binding protein</fullName>
    </submittedName>
</protein>
<organism evidence="2 3">
    <name type="scientific">Acidianus brierleyi</name>
    <dbReference type="NCBI Taxonomy" id="41673"/>
    <lineage>
        <taxon>Archaea</taxon>
        <taxon>Thermoproteota</taxon>
        <taxon>Thermoprotei</taxon>
        <taxon>Sulfolobales</taxon>
        <taxon>Sulfolobaceae</taxon>
        <taxon>Acidianus</taxon>
    </lineage>
</organism>
<dbReference type="EMBL" id="CP029289">
    <property type="protein sequence ID" value="AWR95266.1"/>
    <property type="molecule type" value="Genomic_DNA"/>
</dbReference>
<dbReference type="PANTHER" id="PTHR11106:SF111">
    <property type="entry name" value="MACRO DOMAIN-CONTAINING PROTEIN"/>
    <property type="match status" value="1"/>
</dbReference>
<evidence type="ECO:0000313" key="3">
    <source>
        <dbReference type="Proteomes" id="UP000248044"/>
    </source>
</evidence>
<dbReference type="NCBIfam" id="NF001667">
    <property type="entry name" value="PRK00431.2-3"/>
    <property type="match status" value="1"/>
</dbReference>
<reference evidence="2 3" key="1">
    <citation type="submission" date="2018-05" db="EMBL/GenBank/DDBJ databases">
        <title>Complete Genome Sequences of Extremely Thermoacidophilic, Metal-Mobilizing Type-Strain Members of the Archaeal Family Sulfolobaceae: Acidianus brierleyi DSM-1651T, Acidianus sulfidivorans DSM-18786T, Metallosphaera hakonensis DSM-7519T, and Metallosphaera prunae DSM-10039T.</title>
        <authorList>
            <person name="Counts J.A."/>
            <person name="Kelly R.M."/>
        </authorList>
    </citation>
    <scope>NUCLEOTIDE SEQUENCE [LARGE SCALE GENOMIC DNA]</scope>
    <source>
        <strain evidence="2 3">DSM 1651</strain>
    </source>
</reference>
<dbReference type="RefSeq" id="WP_110271147.1">
    <property type="nucleotide sequence ID" value="NZ_CP029289.2"/>
</dbReference>
<keyword evidence="3" id="KW-1185">Reference proteome</keyword>
<dbReference type="PANTHER" id="PTHR11106">
    <property type="entry name" value="GANGLIOSIDE INDUCED DIFFERENTIATION ASSOCIATED PROTEIN 2-RELATED"/>
    <property type="match status" value="1"/>
</dbReference>
<gene>
    <name evidence="2" type="ORF">DFR85_12320</name>
</gene>
<dbReference type="PROSITE" id="PS51154">
    <property type="entry name" value="MACRO"/>
    <property type="match status" value="1"/>
</dbReference>
<dbReference type="SUPFAM" id="SSF52949">
    <property type="entry name" value="Macro domain-like"/>
    <property type="match status" value="1"/>
</dbReference>
<dbReference type="InterPro" id="IPR043472">
    <property type="entry name" value="Macro_dom-like"/>
</dbReference>
<dbReference type="KEGG" id="abri:DFR85_12320"/>
<accession>A0A2U9IH12</accession>
<dbReference type="AlphaFoldDB" id="A0A2U9IH12"/>
<name>A0A2U9IH12_9CREN</name>
<feature type="domain" description="Macro" evidence="1">
    <location>
        <begin position="1"/>
        <end position="166"/>
    </location>
</feature>